<protein>
    <submittedName>
        <fullName evidence="2">Uncharacterized protein</fullName>
    </submittedName>
</protein>
<dbReference type="RefSeq" id="WP_218901936.1">
    <property type="nucleotide sequence ID" value="NZ_JACCFO010000001.1"/>
</dbReference>
<organism evidence="2 3">
    <name type="scientific">Streptomonospora nanhaiensis</name>
    <dbReference type="NCBI Taxonomy" id="1323731"/>
    <lineage>
        <taxon>Bacteria</taxon>
        <taxon>Bacillati</taxon>
        <taxon>Actinomycetota</taxon>
        <taxon>Actinomycetes</taxon>
        <taxon>Streptosporangiales</taxon>
        <taxon>Nocardiopsidaceae</taxon>
        <taxon>Streptomonospora</taxon>
    </lineage>
</organism>
<keyword evidence="3" id="KW-1185">Reference proteome</keyword>
<reference evidence="2 3" key="1">
    <citation type="submission" date="2020-07" db="EMBL/GenBank/DDBJ databases">
        <title>Sequencing the genomes of 1000 actinobacteria strains.</title>
        <authorList>
            <person name="Klenk H.-P."/>
        </authorList>
    </citation>
    <scope>NUCLEOTIDE SEQUENCE [LARGE SCALE GENOMIC DNA]</scope>
    <source>
        <strain evidence="2 3">DSM 45927</strain>
    </source>
</reference>
<sequence length="338" mass="34491">MTESPHGLPYQGSGPYCYANSLAMMMGADAPPAAVIETATGSAFGMQLVGGTLPFFDAFGWTPEAGVETALAGLGWAADTCSGGDAGTALDRLADRLQRGPVMVGPVEMGYFSHQPGMAGPIGADHYAVVVEMDDTHVTLHDPQGYPYARLPVDDFTKAWRADTVAYGAPFTMRSGFRRVAHVSAEEAVAAAIPRAIERLRAATAPAPDAAPDRDRRPASPAASAGAALAGGPVPPGTLGNGAAALALADLLEAGGDDGLRDHLVHFAVRVGARRLADASACLHGIGRAAAAAVTAHQARLVGALQHPLATGDTRAAATALRALAPTYDCLRAALESP</sequence>
<evidence type="ECO:0000256" key="1">
    <source>
        <dbReference type="SAM" id="MobiDB-lite"/>
    </source>
</evidence>
<evidence type="ECO:0000313" key="3">
    <source>
        <dbReference type="Proteomes" id="UP000575985"/>
    </source>
</evidence>
<dbReference type="Proteomes" id="UP000575985">
    <property type="component" value="Unassembled WGS sequence"/>
</dbReference>
<comment type="caution">
    <text evidence="2">The sequence shown here is derived from an EMBL/GenBank/DDBJ whole genome shotgun (WGS) entry which is preliminary data.</text>
</comment>
<feature type="compositionally biased region" description="Low complexity" evidence="1">
    <location>
        <begin position="219"/>
        <end position="233"/>
    </location>
</feature>
<gene>
    <name evidence="2" type="ORF">HNR12_002763</name>
</gene>
<name>A0A853BPB0_9ACTN</name>
<proteinExistence type="predicted"/>
<accession>A0A853BPB0</accession>
<evidence type="ECO:0000313" key="2">
    <source>
        <dbReference type="EMBL" id="NYI96486.1"/>
    </source>
</evidence>
<dbReference type="AlphaFoldDB" id="A0A853BPB0"/>
<feature type="region of interest" description="Disordered" evidence="1">
    <location>
        <begin position="205"/>
        <end position="233"/>
    </location>
</feature>
<dbReference type="EMBL" id="JACCFO010000001">
    <property type="protein sequence ID" value="NYI96486.1"/>
    <property type="molecule type" value="Genomic_DNA"/>
</dbReference>